<protein>
    <submittedName>
        <fullName evidence="2">Uncharacterized protein</fullName>
    </submittedName>
</protein>
<reference evidence="2 3" key="1">
    <citation type="submission" date="2017-04" db="EMBL/GenBank/DDBJ databases">
        <title>Unexpected and diverse lifestyles within the genus Limnohabitans.</title>
        <authorList>
            <person name="Kasalicky V."/>
            <person name="Mehrshad M."/>
            <person name="Andrei S.-A."/>
            <person name="Salcher M."/>
            <person name="Kratochvilova H."/>
            <person name="Simek K."/>
            <person name="Ghai R."/>
        </authorList>
    </citation>
    <scope>NUCLEOTIDE SEQUENCE [LARGE SCALE GENOMIC DNA]</scope>
    <source>
        <strain evidence="2 3">MWH-C5</strain>
    </source>
</reference>
<accession>A0A315ET79</accession>
<dbReference type="EMBL" id="NESP01000001">
    <property type="protein sequence ID" value="PUE59154.1"/>
    <property type="molecule type" value="Genomic_DNA"/>
</dbReference>
<feature type="region of interest" description="Disordered" evidence="1">
    <location>
        <begin position="1"/>
        <end position="33"/>
    </location>
</feature>
<comment type="caution">
    <text evidence="2">The sequence shown here is derived from an EMBL/GenBank/DDBJ whole genome shotgun (WGS) entry which is preliminary data.</text>
</comment>
<evidence type="ECO:0000313" key="2">
    <source>
        <dbReference type="EMBL" id="PUE59154.1"/>
    </source>
</evidence>
<proteinExistence type="predicted"/>
<feature type="compositionally biased region" description="Low complexity" evidence="1">
    <location>
        <begin position="1"/>
        <end position="32"/>
    </location>
</feature>
<gene>
    <name evidence="2" type="ORF">B9Z44_05960</name>
</gene>
<dbReference type="Proteomes" id="UP000251341">
    <property type="component" value="Unassembled WGS sequence"/>
</dbReference>
<keyword evidence="3" id="KW-1185">Reference proteome</keyword>
<evidence type="ECO:0000313" key="3">
    <source>
        <dbReference type="Proteomes" id="UP000251341"/>
    </source>
</evidence>
<organism evidence="2 3">
    <name type="scientific">Limnohabitans curvus</name>
    <dbReference type="NCBI Taxonomy" id="323423"/>
    <lineage>
        <taxon>Bacteria</taxon>
        <taxon>Pseudomonadati</taxon>
        <taxon>Pseudomonadota</taxon>
        <taxon>Betaproteobacteria</taxon>
        <taxon>Burkholderiales</taxon>
        <taxon>Comamonadaceae</taxon>
        <taxon>Limnohabitans</taxon>
    </lineage>
</organism>
<dbReference type="AlphaFoldDB" id="A0A315ET79"/>
<sequence>MPQRQQPRPATPARVPPMQQLRPRRQLGQPQRQRLKLEMQRRVQLPLLIRRLRRQAVPQAQQGR</sequence>
<name>A0A315ET79_9BURK</name>
<evidence type="ECO:0000256" key="1">
    <source>
        <dbReference type="SAM" id="MobiDB-lite"/>
    </source>
</evidence>